<dbReference type="EMBL" id="BLLF01004071">
    <property type="protein sequence ID" value="GFH28858.1"/>
    <property type="molecule type" value="Genomic_DNA"/>
</dbReference>
<protein>
    <submittedName>
        <fullName evidence="2">Phosphatase PAP2 family protein</fullName>
    </submittedName>
</protein>
<sequence length="85" mass="9961">MFTVVLVVVFLKAYNLVRNQFGSQKCTPQFALGHAQLVIRIERFLGLFWEQEIQGMVINWTSWIRFWNIFYGSAHMAVTVFVLGF</sequence>
<keyword evidence="1" id="KW-0732">Signal</keyword>
<feature type="non-terminal residue" evidence="2">
    <location>
        <position position="1"/>
    </location>
</feature>
<gene>
    <name evidence="2" type="ORF">HaLaN_27414</name>
</gene>
<feature type="chain" id="PRO_5025687055" evidence="1">
    <location>
        <begin position="20"/>
        <end position="85"/>
    </location>
</feature>
<organism evidence="2 3">
    <name type="scientific">Haematococcus lacustris</name>
    <name type="common">Green alga</name>
    <name type="synonym">Haematococcus pluvialis</name>
    <dbReference type="NCBI Taxonomy" id="44745"/>
    <lineage>
        <taxon>Eukaryota</taxon>
        <taxon>Viridiplantae</taxon>
        <taxon>Chlorophyta</taxon>
        <taxon>core chlorophytes</taxon>
        <taxon>Chlorophyceae</taxon>
        <taxon>CS clade</taxon>
        <taxon>Chlamydomonadales</taxon>
        <taxon>Haematococcaceae</taxon>
        <taxon>Haematococcus</taxon>
    </lineage>
</organism>
<dbReference type="Proteomes" id="UP000485058">
    <property type="component" value="Unassembled WGS sequence"/>
</dbReference>
<feature type="signal peptide" evidence="1">
    <location>
        <begin position="1"/>
        <end position="19"/>
    </location>
</feature>
<evidence type="ECO:0000313" key="2">
    <source>
        <dbReference type="EMBL" id="GFH28858.1"/>
    </source>
</evidence>
<comment type="caution">
    <text evidence="2">The sequence shown here is derived from an EMBL/GenBank/DDBJ whole genome shotgun (WGS) entry which is preliminary data.</text>
</comment>
<proteinExistence type="predicted"/>
<evidence type="ECO:0000256" key="1">
    <source>
        <dbReference type="SAM" id="SignalP"/>
    </source>
</evidence>
<evidence type="ECO:0000313" key="3">
    <source>
        <dbReference type="Proteomes" id="UP000485058"/>
    </source>
</evidence>
<dbReference type="AlphaFoldDB" id="A0A6A0A8I3"/>
<feature type="non-terminal residue" evidence="2">
    <location>
        <position position="85"/>
    </location>
</feature>
<name>A0A6A0A8I3_HAELA</name>
<keyword evidence="3" id="KW-1185">Reference proteome</keyword>
<accession>A0A6A0A8I3</accession>
<reference evidence="2 3" key="1">
    <citation type="submission" date="2020-02" db="EMBL/GenBank/DDBJ databases">
        <title>Draft genome sequence of Haematococcus lacustris strain NIES-144.</title>
        <authorList>
            <person name="Morimoto D."/>
            <person name="Nakagawa S."/>
            <person name="Yoshida T."/>
            <person name="Sawayama S."/>
        </authorList>
    </citation>
    <scope>NUCLEOTIDE SEQUENCE [LARGE SCALE GENOMIC DNA]</scope>
    <source>
        <strain evidence="2 3">NIES-144</strain>
    </source>
</reference>